<evidence type="ECO:0000313" key="4">
    <source>
        <dbReference type="EMBL" id="QNG40981.1"/>
    </source>
</evidence>
<proteinExistence type="predicted"/>
<organism evidence="3">
    <name type="scientific">Pygoscelis antarcticus</name>
    <name type="common">Chinstrap penguin</name>
    <dbReference type="NCBI Taxonomy" id="79643"/>
    <lineage>
        <taxon>Eukaryota</taxon>
        <taxon>Metazoa</taxon>
        <taxon>Chordata</taxon>
        <taxon>Craniata</taxon>
        <taxon>Vertebrata</taxon>
        <taxon>Euteleostomi</taxon>
        <taxon>Archelosauria</taxon>
        <taxon>Archosauria</taxon>
        <taxon>Dinosauria</taxon>
        <taxon>Saurischia</taxon>
        <taxon>Theropoda</taxon>
        <taxon>Coelurosauria</taxon>
        <taxon>Aves</taxon>
        <taxon>Neognathae</taxon>
        <taxon>Neoaves</taxon>
        <taxon>Aequornithes</taxon>
        <taxon>Sphenisciformes</taxon>
        <taxon>Spheniscidae</taxon>
        <taxon>Pygoscelis</taxon>
    </lineage>
</organism>
<sequence length="212" mass="25773">MSNNYSEIFQHNYSDLVTEYDKGVWMLEFRKLSQQVYETHDIKSQGNVINIIKKTLPLKYSHIFVTVNPPPSLLLDDFIKIINKMLNKRWIKGYIYVLEQRGENDEELGKGFHTHILLDIQEGIKKSEIDREIKNTWKKILDQDNYHILNIKYINNDEQLRKQSYMLSYKKEEIKHKKQEYDIIWRNRNNLNKYYYLNYKIEQTCQENMPDL</sequence>
<dbReference type="EMBL" id="MT196232">
    <property type="protein sequence ID" value="QNG40979.1"/>
    <property type="molecule type" value="Genomic_DNA"/>
</dbReference>
<protein>
    <submittedName>
        <fullName evidence="3">Uncharacterized protein</fullName>
    </submittedName>
</protein>
<dbReference type="EMBL" id="MT196231">
    <property type="protein sequence ID" value="QNG40977.1"/>
    <property type="molecule type" value="Genomic_DNA"/>
</dbReference>
<name>A0A7G7LKG2_PYGAN</name>
<dbReference type="EMBL" id="MT196230">
    <property type="protein sequence ID" value="QNG40975.1"/>
    <property type="molecule type" value="Genomic_DNA"/>
</dbReference>
<dbReference type="EMBL" id="MT196233">
    <property type="protein sequence ID" value="QNG40981.1"/>
    <property type="molecule type" value="Genomic_DNA"/>
</dbReference>
<evidence type="ECO:0000313" key="3">
    <source>
        <dbReference type="EMBL" id="QNG40979.1"/>
    </source>
</evidence>
<dbReference type="EMBL" id="MT196256">
    <property type="protein sequence ID" value="QNG41023.1"/>
    <property type="molecule type" value="Genomic_DNA"/>
</dbReference>
<evidence type="ECO:0000313" key="2">
    <source>
        <dbReference type="EMBL" id="QNG40977.1"/>
    </source>
</evidence>
<accession>A0A7G7LKG2</accession>
<reference evidence="3" key="1">
    <citation type="submission" date="2020-03" db="EMBL/GenBank/DDBJ databases">
        <title>Identification of Novel Circular Rep-Encoding ssDNA Molecules, Viruses, and Circular Molecules in four Penguin Species in South Georgia and the Antarctic.</title>
        <authorList>
            <person name="Levy H."/>
            <person name="Djurhuus A."/>
            <person name="Black C.E."/>
            <person name="Harding C."/>
            <person name="Suazo C."/>
            <person name="Kraberger S."/>
            <person name="Schmidlin K."/>
            <person name="Fontenele R.S."/>
            <person name="Hart T."/>
            <person name="Smith A.L."/>
            <person name="Varsani A."/>
        </authorList>
    </citation>
    <scope>NUCLEOTIDE SEQUENCE</scope>
    <source>
        <strain evidence="1">Antarctic/5_I_CPBAILsw001Ad</strain>
        <strain evidence="2">Antarctic/5_I_CPBAILsw002Ad</strain>
        <strain evidence="3">Antarctic/5_I_CPBAILsw003Ad</strain>
        <strain evidence="4">Antarctic/5_I_CPBAILsw005Ad</strain>
        <strain evidence="5">Antarctic/5_I_CPHALFsw003Ad</strain>
    </source>
</reference>
<evidence type="ECO:0000313" key="5">
    <source>
        <dbReference type="EMBL" id="QNG41023.1"/>
    </source>
</evidence>
<evidence type="ECO:0000313" key="1">
    <source>
        <dbReference type="EMBL" id="QNG40975.1"/>
    </source>
</evidence>
<dbReference type="AlphaFoldDB" id="A0A7G7LKG2"/>